<dbReference type="Pfam" id="PF00563">
    <property type="entry name" value="EAL"/>
    <property type="match status" value="1"/>
</dbReference>
<dbReference type="PROSITE" id="PS50883">
    <property type="entry name" value="EAL"/>
    <property type="match status" value="1"/>
</dbReference>
<gene>
    <name evidence="2" type="ORF">B2A_02593</name>
</gene>
<accession>T1AZJ9</accession>
<dbReference type="InterPro" id="IPR050706">
    <property type="entry name" value="Cyclic-di-GMP_PDE-like"/>
</dbReference>
<dbReference type="SUPFAM" id="SSF141868">
    <property type="entry name" value="EAL domain-like"/>
    <property type="match status" value="1"/>
</dbReference>
<feature type="domain" description="EAL" evidence="1">
    <location>
        <begin position="1"/>
        <end position="147"/>
    </location>
</feature>
<evidence type="ECO:0000313" key="2">
    <source>
        <dbReference type="EMBL" id="EQD62987.1"/>
    </source>
</evidence>
<feature type="non-terminal residue" evidence="2">
    <location>
        <position position="1"/>
    </location>
</feature>
<comment type="caution">
    <text evidence="2">The sequence shown here is derived from an EMBL/GenBank/DDBJ whole genome shotgun (WGS) entry which is preliminary data.</text>
</comment>
<dbReference type="InterPro" id="IPR001633">
    <property type="entry name" value="EAL_dom"/>
</dbReference>
<reference evidence="2" key="1">
    <citation type="submission" date="2013-08" db="EMBL/GenBank/DDBJ databases">
        <authorList>
            <person name="Mendez C."/>
            <person name="Richter M."/>
            <person name="Ferrer M."/>
            <person name="Sanchez J."/>
        </authorList>
    </citation>
    <scope>NUCLEOTIDE SEQUENCE</scope>
</reference>
<dbReference type="EMBL" id="AUZZ01001765">
    <property type="protein sequence ID" value="EQD62987.1"/>
    <property type="molecule type" value="Genomic_DNA"/>
</dbReference>
<dbReference type="PANTHER" id="PTHR33121:SF79">
    <property type="entry name" value="CYCLIC DI-GMP PHOSPHODIESTERASE PDED-RELATED"/>
    <property type="match status" value="1"/>
</dbReference>
<dbReference type="InterPro" id="IPR035919">
    <property type="entry name" value="EAL_sf"/>
</dbReference>
<dbReference type="AlphaFoldDB" id="T1AZJ9"/>
<evidence type="ECO:0000259" key="1">
    <source>
        <dbReference type="PROSITE" id="PS50883"/>
    </source>
</evidence>
<dbReference type="Gene3D" id="3.20.20.450">
    <property type="entry name" value="EAL domain"/>
    <property type="match status" value="1"/>
</dbReference>
<dbReference type="CDD" id="cd01948">
    <property type="entry name" value="EAL"/>
    <property type="match status" value="1"/>
</dbReference>
<proteinExistence type="predicted"/>
<protein>
    <recommendedName>
        <fullName evidence="1">EAL domain-containing protein</fullName>
    </recommendedName>
</protein>
<sequence>YLFETLARHAIAPELLELELTESMLMQDPERARAILEAINNVGVTLAIDDFGTGYSSLAYLQRLPLDTLKIDQTFVAKLTLSVDDETILGTIVLMAHALGLNVVAEGVETPEQLEYLREKDCDEVQGYLLAQPMPGPACMAFIRQHRAQRAAQRD</sequence>
<name>T1AZJ9_9ZZZZ</name>
<dbReference type="GO" id="GO:0071111">
    <property type="term" value="F:cyclic-guanylate-specific phosphodiesterase activity"/>
    <property type="evidence" value="ECO:0007669"/>
    <property type="project" value="InterPro"/>
</dbReference>
<dbReference type="SMART" id="SM00052">
    <property type="entry name" value="EAL"/>
    <property type="match status" value="1"/>
</dbReference>
<dbReference type="PANTHER" id="PTHR33121">
    <property type="entry name" value="CYCLIC DI-GMP PHOSPHODIESTERASE PDEF"/>
    <property type="match status" value="1"/>
</dbReference>
<reference evidence="2" key="2">
    <citation type="journal article" date="2014" name="ISME J.">
        <title>Microbial stratification in low pH oxic and suboxic macroscopic growths along an acid mine drainage.</title>
        <authorList>
            <person name="Mendez-Garcia C."/>
            <person name="Mesa V."/>
            <person name="Sprenger R.R."/>
            <person name="Richter M."/>
            <person name="Diez M.S."/>
            <person name="Solano J."/>
            <person name="Bargiela R."/>
            <person name="Golyshina O.V."/>
            <person name="Manteca A."/>
            <person name="Ramos J.L."/>
            <person name="Gallego J.R."/>
            <person name="Llorente I."/>
            <person name="Martins Dos Santos V.A."/>
            <person name="Jensen O.N."/>
            <person name="Pelaez A.I."/>
            <person name="Sanchez J."/>
            <person name="Ferrer M."/>
        </authorList>
    </citation>
    <scope>NUCLEOTIDE SEQUENCE</scope>
</reference>
<organism evidence="2">
    <name type="scientific">mine drainage metagenome</name>
    <dbReference type="NCBI Taxonomy" id="410659"/>
    <lineage>
        <taxon>unclassified sequences</taxon>
        <taxon>metagenomes</taxon>
        <taxon>ecological metagenomes</taxon>
    </lineage>
</organism>